<name>A0A815FEF7_ADIRI</name>
<dbReference type="GO" id="GO:0003871">
    <property type="term" value="F:5-methyltetrahydropteroyltriglutamate-homocysteine S-methyltransferase activity"/>
    <property type="evidence" value="ECO:0007669"/>
    <property type="project" value="InterPro"/>
</dbReference>
<dbReference type="GO" id="GO:0008270">
    <property type="term" value="F:zinc ion binding"/>
    <property type="evidence" value="ECO:0007669"/>
    <property type="project" value="InterPro"/>
</dbReference>
<dbReference type="GO" id="GO:0016020">
    <property type="term" value="C:membrane"/>
    <property type="evidence" value="ECO:0007669"/>
    <property type="project" value="UniProtKB-SubCell"/>
</dbReference>
<feature type="transmembrane region" description="Helical" evidence="5">
    <location>
        <begin position="211"/>
        <end position="233"/>
    </location>
</feature>
<feature type="transmembrane region" description="Helical" evidence="5">
    <location>
        <begin position="47"/>
        <end position="69"/>
    </location>
</feature>
<dbReference type="InterPro" id="IPR002629">
    <property type="entry name" value="Met_Synth_C/arc"/>
</dbReference>
<evidence type="ECO:0000256" key="3">
    <source>
        <dbReference type="ARBA" id="ARBA00022989"/>
    </source>
</evidence>
<evidence type="ECO:0000313" key="8">
    <source>
        <dbReference type="Proteomes" id="UP000663828"/>
    </source>
</evidence>
<gene>
    <name evidence="7" type="ORF">XAT740_LOCUS30253</name>
</gene>
<evidence type="ECO:0000256" key="4">
    <source>
        <dbReference type="ARBA" id="ARBA00023136"/>
    </source>
</evidence>
<evidence type="ECO:0000256" key="5">
    <source>
        <dbReference type="SAM" id="Phobius"/>
    </source>
</evidence>
<dbReference type="Proteomes" id="UP000663828">
    <property type="component" value="Unassembled WGS sequence"/>
</dbReference>
<feature type="transmembrane region" description="Helical" evidence="5">
    <location>
        <begin position="127"/>
        <end position="149"/>
    </location>
</feature>
<evidence type="ECO:0000256" key="1">
    <source>
        <dbReference type="ARBA" id="ARBA00004370"/>
    </source>
</evidence>
<dbReference type="SUPFAM" id="SSF81321">
    <property type="entry name" value="Family A G protein-coupled receptor-like"/>
    <property type="match status" value="1"/>
</dbReference>
<dbReference type="AlphaFoldDB" id="A0A815FEF7"/>
<keyword evidence="8" id="KW-1185">Reference proteome</keyword>
<feature type="transmembrane region" description="Helical" evidence="5">
    <location>
        <begin position="89"/>
        <end position="107"/>
    </location>
</feature>
<reference evidence="7" key="1">
    <citation type="submission" date="2021-02" db="EMBL/GenBank/DDBJ databases">
        <authorList>
            <person name="Nowell W R."/>
        </authorList>
    </citation>
    <scope>NUCLEOTIDE SEQUENCE</scope>
</reference>
<comment type="subcellular location">
    <subcellularLocation>
        <location evidence="1">Membrane</location>
    </subcellularLocation>
</comment>
<feature type="domain" description="G-protein coupled receptors family 1 profile" evidence="6">
    <location>
        <begin position="27"/>
        <end position="225"/>
    </location>
</feature>
<keyword evidence="3 5" id="KW-1133">Transmembrane helix</keyword>
<dbReference type="Gene3D" id="1.20.1070.10">
    <property type="entry name" value="Rhodopsin 7-helix transmembrane proteins"/>
    <property type="match status" value="1"/>
</dbReference>
<dbReference type="EMBL" id="CAJNOR010002682">
    <property type="protein sequence ID" value="CAF1327483.1"/>
    <property type="molecule type" value="Genomic_DNA"/>
</dbReference>
<dbReference type="Gene3D" id="3.20.20.210">
    <property type="match status" value="1"/>
</dbReference>
<dbReference type="PANTHER" id="PTHR43844:SF2">
    <property type="entry name" value="SYNTHASE, VITAMIN-B12 INDEPENDENT, PUTATIVE (AFU_ORTHOLOGUE AFUA_3G12060)-RELATED"/>
    <property type="match status" value="1"/>
</dbReference>
<keyword evidence="4 5" id="KW-0472">Membrane</keyword>
<protein>
    <recommendedName>
        <fullName evidence="6">G-protein coupled receptors family 1 profile domain-containing protein</fullName>
    </recommendedName>
</protein>
<accession>A0A815FEF7</accession>
<sequence length="605" mass="69291">MTSILPSIQIAMIRYGMTTYLAFGNIGNFLALLIFSNKNHRRNPRSVYLGVGSLFNILGINLGIIPLVYALDHPDPLPLSLSLCKWRQYALHAILMIDRILIVFACFDRFAVSSSRPSIRRWSNIKLARWSTIGIILFWFIICIHILVYQDIQNGSCGMFGTYSLIFSIYSIFIIGLIPPLLMLIFGILTMRNLKQIHTTQVHLHQRDRQLFAILAAEVIVYLTCTALNPIVIRSEQVGSIPRPIELIAAQHMYPNDTINRNELKALQVKAVRSTIEALERTGSKIITDGEQTKSSFLTYPIYGLKNESYAFSSKYFALTFSNGHQRSLPHLIKSPFRYTTYAHVYVDEAKKYTNLPIKQAIIAPSALSMLYPKETIPDYTREQFLNDLINEAEIDVRKCFASGAHSVQLDFSEARFSLKVDPTRQLLQEFVQINNRLLNRFENNLRHRLGVHVCAGCDKGCYHSIDVNYLLLLPEIFDLKVGNFFLQFSSETSNRHEILSRIRDSIQPWQRVFIGVTNPLKPRVETFEEVCEQILEAAEYIPIEQLGTTDDCGFSPFDDDQSVSRQTAFEKIRARIQGTKLAEEKLYKKQLIQRTELNTIICQN</sequence>
<dbReference type="GO" id="GO:0009086">
    <property type="term" value="P:methionine biosynthetic process"/>
    <property type="evidence" value="ECO:0007669"/>
    <property type="project" value="InterPro"/>
</dbReference>
<keyword evidence="2 5" id="KW-0812">Transmembrane</keyword>
<evidence type="ECO:0000313" key="7">
    <source>
        <dbReference type="EMBL" id="CAF1327483.1"/>
    </source>
</evidence>
<evidence type="ECO:0000256" key="2">
    <source>
        <dbReference type="ARBA" id="ARBA00022692"/>
    </source>
</evidence>
<evidence type="ECO:0000259" key="6">
    <source>
        <dbReference type="PROSITE" id="PS50262"/>
    </source>
</evidence>
<proteinExistence type="predicted"/>
<dbReference type="SUPFAM" id="SSF51726">
    <property type="entry name" value="UROD/MetE-like"/>
    <property type="match status" value="1"/>
</dbReference>
<comment type="caution">
    <text evidence="7">The sequence shown here is derived from an EMBL/GenBank/DDBJ whole genome shotgun (WGS) entry which is preliminary data.</text>
</comment>
<dbReference type="InterPro" id="IPR038071">
    <property type="entry name" value="UROD/MetE-like_sf"/>
</dbReference>
<dbReference type="Pfam" id="PF01717">
    <property type="entry name" value="Meth_synt_2"/>
    <property type="match status" value="1"/>
</dbReference>
<dbReference type="InterPro" id="IPR017452">
    <property type="entry name" value="GPCR_Rhodpsn_7TM"/>
</dbReference>
<organism evidence="7 8">
    <name type="scientific">Adineta ricciae</name>
    <name type="common">Rotifer</name>
    <dbReference type="NCBI Taxonomy" id="249248"/>
    <lineage>
        <taxon>Eukaryota</taxon>
        <taxon>Metazoa</taxon>
        <taxon>Spiralia</taxon>
        <taxon>Gnathifera</taxon>
        <taxon>Rotifera</taxon>
        <taxon>Eurotatoria</taxon>
        <taxon>Bdelloidea</taxon>
        <taxon>Adinetida</taxon>
        <taxon>Adinetidae</taxon>
        <taxon>Adineta</taxon>
    </lineage>
</organism>
<feature type="transmembrane region" description="Helical" evidence="5">
    <location>
        <begin position="169"/>
        <end position="190"/>
    </location>
</feature>
<dbReference type="PROSITE" id="PS50262">
    <property type="entry name" value="G_PROTEIN_RECEP_F1_2"/>
    <property type="match status" value="1"/>
</dbReference>
<dbReference type="PANTHER" id="PTHR43844">
    <property type="entry name" value="METHIONINE SYNTHASE"/>
    <property type="match status" value="1"/>
</dbReference>
<feature type="transmembrane region" description="Helical" evidence="5">
    <location>
        <begin position="12"/>
        <end position="35"/>
    </location>
</feature>